<dbReference type="Proteomes" id="UP000265520">
    <property type="component" value="Unassembled WGS sequence"/>
</dbReference>
<feature type="site" description="Transition state stabilizer" evidence="7">
    <location>
        <position position="144"/>
    </location>
</feature>
<dbReference type="GO" id="GO:0008081">
    <property type="term" value="F:phosphoric diester hydrolase activity"/>
    <property type="evidence" value="ECO:0007669"/>
    <property type="project" value="TreeGrafter"/>
</dbReference>
<comment type="similarity">
    <text evidence="1">Belongs to the DNA repair enzymes AP/ExoA family.</text>
</comment>
<evidence type="ECO:0000256" key="3">
    <source>
        <dbReference type="ARBA" id="ARBA00022801"/>
    </source>
</evidence>
<dbReference type="GO" id="GO:0005634">
    <property type="term" value="C:nucleus"/>
    <property type="evidence" value="ECO:0007669"/>
    <property type="project" value="TreeGrafter"/>
</dbReference>
<dbReference type="GO" id="GO:0003677">
    <property type="term" value="F:DNA binding"/>
    <property type="evidence" value="ECO:0007669"/>
    <property type="project" value="InterPro"/>
</dbReference>
<keyword evidence="6" id="KW-0464">Manganese</keyword>
<evidence type="ECO:0000256" key="2">
    <source>
        <dbReference type="ARBA" id="ARBA00022723"/>
    </source>
</evidence>
<proteinExistence type="inferred from homology"/>
<reference evidence="10 11" key="1">
    <citation type="journal article" date="2018" name="Front. Plant Sci.">
        <title>Red Clover (Trifolium pratense) and Zigzag Clover (T. medium) - A Picture of Genomic Similarities and Differences.</title>
        <authorList>
            <person name="Dluhosova J."/>
            <person name="Istvanek J."/>
            <person name="Nedelnik J."/>
            <person name="Repkova J."/>
        </authorList>
    </citation>
    <scope>NUCLEOTIDE SEQUENCE [LARGE SCALE GENOMIC DNA]</scope>
    <source>
        <strain evidence="11">cv. 10/8</strain>
        <tissue evidence="10">Leaf</tissue>
    </source>
</reference>
<feature type="binding site" evidence="6">
    <location>
        <position position="226"/>
    </location>
    <ligand>
        <name>Mg(2+)</name>
        <dbReference type="ChEBI" id="CHEBI:18420"/>
        <label>1</label>
    </ligand>
</feature>
<feature type="binding site" evidence="6">
    <location>
        <position position="144"/>
    </location>
    <ligand>
        <name>Mg(2+)</name>
        <dbReference type="ChEBI" id="CHEBI:18420"/>
        <label>1</label>
    </ligand>
</feature>
<dbReference type="Pfam" id="PF03372">
    <property type="entry name" value="Exo_endo_phos"/>
    <property type="match status" value="1"/>
</dbReference>
<dbReference type="InterPro" id="IPR020847">
    <property type="entry name" value="AP_endonuclease_F1_BS"/>
</dbReference>
<name>A0A392MQE8_9FABA</name>
<evidence type="ECO:0000256" key="6">
    <source>
        <dbReference type="PIRSR" id="PIRSR604808-2"/>
    </source>
</evidence>
<evidence type="ECO:0000259" key="9">
    <source>
        <dbReference type="Pfam" id="PF03372"/>
    </source>
</evidence>
<organism evidence="10 11">
    <name type="scientific">Trifolium medium</name>
    <dbReference type="NCBI Taxonomy" id="97028"/>
    <lineage>
        <taxon>Eukaryota</taxon>
        <taxon>Viridiplantae</taxon>
        <taxon>Streptophyta</taxon>
        <taxon>Embryophyta</taxon>
        <taxon>Tracheophyta</taxon>
        <taxon>Spermatophyta</taxon>
        <taxon>Magnoliopsida</taxon>
        <taxon>eudicotyledons</taxon>
        <taxon>Gunneridae</taxon>
        <taxon>Pentapetalae</taxon>
        <taxon>rosids</taxon>
        <taxon>fabids</taxon>
        <taxon>Fabales</taxon>
        <taxon>Fabaceae</taxon>
        <taxon>Papilionoideae</taxon>
        <taxon>50 kb inversion clade</taxon>
        <taxon>NPAAA clade</taxon>
        <taxon>Hologalegina</taxon>
        <taxon>IRL clade</taxon>
        <taxon>Trifolieae</taxon>
        <taxon>Trifolium</taxon>
    </lineage>
</organism>
<dbReference type="GO" id="GO:0046872">
    <property type="term" value="F:metal ion binding"/>
    <property type="evidence" value="ECO:0007669"/>
    <property type="project" value="UniProtKB-KW"/>
</dbReference>
<dbReference type="InterPro" id="IPR004808">
    <property type="entry name" value="AP_endonuc_1"/>
</dbReference>
<feature type="non-terminal residue" evidence="10">
    <location>
        <position position="324"/>
    </location>
</feature>
<keyword evidence="3" id="KW-0378">Hydrolase</keyword>
<dbReference type="InterPro" id="IPR005135">
    <property type="entry name" value="Endo/exonuclease/phosphatase"/>
</dbReference>
<dbReference type="AlphaFoldDB" id="A0A392MQE8"/>
<evidence type="ECO:0000256" key="8">
    <source>
        <dbReference type="SAM" id="Coils"/>
    </source>
</evidence>
<sequence length="324" mass="37881">MKLISYNIRGLGGKAKKSDIRKLISNKSPDLISIQETKLENVDRRLCATLWGSGDFDFVYKESEGRSGGLITIWDVNSFKLNSVVELNYAQLMEGVWKKDNVQVIIVNIYAPCDLRNKVECWDEILKALAPFKGGLFCIMGDFNCIRSESERKGAEGRYRNSEMDAFNNFILNGEFVDLPMAGKRFTWWRSNGLSMSRLDRFLLSEDWMDRWGDCSVWGLDRTLSDHCPIMLQNKVMDWGPKPFRMLKCWRDVEGYHDFVRKKWKDIRVEGWGGYILKEKFKEIKKELKGWHKDHCSNLEKRIKNVKEKLNSLDLKCQETETDE</sequence>
<gene>
    <name evidence="10" type="ORF">A2U01_0010220</name>
</gene>
<accession>A0A392MQE8</accession>
<feature type="domain" description="Endonuclease/exonuclease/phosphatase" evidence="9">
    <location>
        <begin position="4"/>
        <end position="227"/>
    </location>
</feature>
<dbReference type="PROSITE" id="PS00726">
    <property type="entry name" value="AP_NUCLEASE_F1_1"/>
    <property type="match status" value="1"/>
</dbReference>
<comment type="caution">
    <text evidence="10">The sequence shown here is derived from an EMBL/GenBank/DDBJ whole genome shotgun (WGS) entry which is preliminary data.</text>
</comment>
<comment type="cofactor">
    <cofactor evidence="6">
        <name>Mg(2+)</name>
        <dbReference type="ChEBI" id="CHEBI:18420"/>
    </cofactor>
    <cofactor evidence="6">
        <name>Mn(2+)</name>
        <dbReference type="ChEBI" id="CHEBI:29035"/>
    </cofactor>
    <text evidence="6">Probably binds two magnesium or manganese ions per subunit.</text>
</comment>
<feature type="binding site" evidence="6">
    <location>
        <position position="7"/>
    </location>
    <ligand>
        <name>Mg(2+)</name>
        <dbReference type="ChEBI" id="CHEBI:18420"/>
        <label>1</label>
    </ligand>
</feature>
<feature type="binding site" evidence="6">
    <location>
        <position position="142"/>
    </location>
    <ligand>
        <name>Mg(2+)</name>
        <dbReference type="ChEBI" id="CHEBI:18420"/>
        <label>1</label>
    </ligand>
</feature>
<feature type="coiled-coil region" evidence="8">
    <location>
        <begin position="296"/>
        <end position="323"/>
    </location>
</feature>
<dbReference type="InterPro" id="IPR036691">
    <property type="entry name" value="Endo/exonu/phosph_ase_sf"/>
</dbReference>
<evidence type="ECO:0000256" key="7">
    <source>
        <dbReference type="PIRSR" id="PIRSR604808-3"/>
    </source>
</evidence>
<dbReference type="SUPFAM" id="SSF56219">
    <property type="entry name" value="DNase I-like"/>
    <property type="match status" value="1"/>
</dbReference>
<feature type="site" description="Important for catalytic activity" evidence="7">
    <location>
        <position position="200"/>
    </location>
</feature>
<feature type="active site" evidence="5">
    <location>
        <position position="110"/>
    </location>
</feature>
<evidence type="ECO:0000256" key="1">
    <source>
        <dbReference type="ARBA" id="ARBA00007092"/>
    </source>
</evidence>
<feature type="active site" description="Proton acceptor" evidence="5">
    <location>
        <position position="227"/>
    </location>
</feature>
<dbReference type="Gene3D" id="3.60.10.10">
    <property type="entry name" value="Endonuclease/exonuclease/phosphatase"/>
    <property type="match status" value="1"/>
</dbReference>
<evidence type="ECO:0000313" key="10">
    <source>
        <dbReference type="EMBL" id="MCH89325.1"/>
    </source>
</evidence>
<feature type="binding site" evidence="6">
    <location>
        <position position="36"/>
    </location>
    <ligand>
        <name>Mg(2+)</name>
        <dbReference type="ChEBI" id="CHEBI:18420"/>
        <label>1</label>
    </ligand>
</feature>
<evidence type="ECO:0000256" key="4">
    <source>
        <dbReference type="ARBA" id="ARBA00022842"/>
    </source>
</evidence>
<dbReference type="PANTHER" id="PTHR22748">
    <property type="entry name" value="AP ENDONUCLEASE"/>
    <property type="match status" value="1"/>
</dbReference>
<dbReference type="GO" id="GO:0006284">
    <property type="term" value="P:base-excision repair"/>
    <property type="evidence" value="ECO:0007669"/>
    <property type="project" value="TreeGrafter"/>
</dbReference>
<feature type="active site" description="Proton donor/acceptor" evidence="5">
    <location>
        <position position="142"/>
    </location>
</feature>
<dbReference type="EMBL" id="LXQA010015919">
    <property type="protein sequence ID" value="MCH89325.1"/>
    <property type="molecule type" value="Genomic_DNA"/>
</dbReference>
<protein>
    <recommendedName>
        <fullName evidence="9">Endonuclease/exonuclease/phosphatase domain-containing protein</fullName>
    </recommendedName>
</protein>
<dbReference type="GO" id="GO:0003906">
    <property type="term" value="F:DNA-(apurinic or apyrimidinic site) endonuclease activity"/>
    <property type="evidence" value="ECO:0007669"/>
    <property type="project" value="TreeGrafter"/>
</dbReference>
<feature type="site" description="Interaction with DNA substrate" evidence="7">
    <location>
        <position position="227"/>
    </location>
</feature>
<keyword evidence="2 6" id="KW-0479">Metal-binding</keyword>
<dbReference type="PANTHER" id="PTHR22748:SF11">
    <property type="entry name" value="OS07G0184032 PROTEIN"/>
    <property type="match status" value="1"/>
</dbReference>
<keyword evidence="4 6" id="KW-0460">Magnesium</keyword>
<feature type="binding site" evidence="6">
    <location>
        <position position="227"/>
    </location>
    <ligand>
        <name>Mg(2+)</name>
        <dbReference type="ChEBI" id="CHEBI:18420"/>
        <label>1</label>
    </ligand>
</feature>
<keyword evidence="11" id="KW-1185">Reference proteome</keyword>
<dbReference type="GO" id="GO:0008311">
    <property type="term" value="F:double-stranded DNA 3'-5' DNA exonuclease activity"/>
    <property type="evidence" value="ECO:0007669"/>
    <property type="project" value="TreeGrafter"/>
</dbReference>
<evidence type="ECO:0000313" key="11">
    <source>
        <dbReference type="Proteomes" id="UP000265520"/>
    </source>
</evidence>
<evidence type="ECO:0000256" key="5">
    <source>
        <dbReference type="PIRSR" id="PIRSR604808-1"/>
    </source>
</evidence>
<keyword evidence="8" id="KW-0175">Coiled coil</keyword>